<evidence type="ECO:0000313" key="2">
    <source>
        <dbReference type="Proteomes" id="UP001416858"/>
    </source>
</evidence>
<proteinExistence type="predicted"/>
<reference evidence="1 2" key="1">
    <citation type="submission" date="2024-02" db="EMBL/GenBank/DDBJ databases">
        <title>Rhodopirellula caenicola NBRC 110016.</title>
        <authorList>
            <person name="Ichikawa N."/>
            <person name="Katano-Makiyama Y."/>
            <person name="Hidaka K."/>
        </authorList>
    </citation>
    <scope>NUCLEOTIDE SEQUENCE [LARGE SCALE GENOMIC DNA]</scope>
    <source>
        <strain evidence="1 2">NBRC 110016</strain>
    </source>
</reference>
<gene>
    <name evidence="1" type="ORF">Rcae01_00676</name>
</gene>
<organism evidence="1 2">
    <name type="scientific">Novipirellula caenicola</name>
    <dbReference type="NCBI Taxonomy" id="1536901"/>
    <lineage>
        <taxon>Bacteria</taxon>
        <taxon>Pseudomonadati</taxon>
        <taxon>Planctomycetota</taxon>
        <taxon>Planctomycetia</taxon>
        <taxon>Pirellulales</taxon>
        <taxon>Pirellulaceae</taxon>
        <taxon>Novipirellula</taxon>
    </lineage>
</organism>
<comment type="caution">
    <text evidence="1">The sequence shown here is derived from an EMBL/GenBank/DDBJ whole genome shotgun (WGS) entry which is preliminary data.</text>
</comment>
<sequence length="89" mass="9818">MGAMKVVSAVSPMNQCRKRPPRRTTGNLQHVIAVGSGRCNVEPRSSQRQHDSAAAFFLCRLVAGSGSVLSDQIFRFQLAPEILWDLNLH</sequence>
<keyword evidence="2" id="KW-1185">Reference proteome</keyword>
<accession>A0ABP9VJ43</accession>
<dbReference type="EMBL" id="BAABRO010000001">
    <property type="protein sequence ID" value="GAA5505234.1"/>
    <property type="molecule type" value="Genomic_DNA"/>
</dbReference>
<name>A0ABP9VJ43_9BACT</name>
<evidence type="ECO:0000313" key="1">
    <source>
        <dbReference type="EMBL" id="GAA5505234.1"/>
    </source>
</evidence>
<dbReference type="Proteomes" id="UP001416858">
    <property type="component" value="Unassembled WGS sequence"/>
</dbReference>
<protein>
    <submittedName>
        <fullName evidence="1">Uncharacterized protein</fullName>
    </submittedName>
</protein>